<keyword evidence="1" id="KW-0812">Transmembrane</keyword>
<protein>
    <submittedName>
        <fullName evidence="2">Uncharacterized protein</fullName>
    </submittedName>
</protein>
<proteinExistence type="predicted"/>
<organism evidence="2 3">
    <name type="scientific">Paragonimus skrjabini miyazakii</name>
    <dbReference type="NCBI Taxonomy" id="59628"/>
    <lineage>
        <taxon>Eukaryota</taxon>
        <taxon>Metazoa</taxon>
        <taxon>Spiralia</taxon>
        <taxon>Lophotrochozoa</taxon>
        <taxon>Platyhelminthes</taxon>
        <taxon>Trematoda</taxon>
        <taxon>Digenea</taxon>
        <taxon>Plagiorchiida</taxon>
        <taxon>Troglotremata</taxon>
        <taxon>Troglotrematidae</taxon>
        <taxon>Paragonimus</taxon>
    </lineage>
</organism>
<keyword evidence="1" id="KW-1133">Transmembrane helix</keyword>
<evidence type="ECO:0000313" key="3">
    <source>
        <dbReference type="Proteomes" id="UP000822476"/>
    </source>
</evidence>
<name>A0A8S9ZBN9_9TREM</name>
<feature type="transmembrane region" description="Helical" evidence="1">
    <location>
        <begin position="142"/>
        <end position="165"/>
    </location>
</feature>
<dbReference type="Proteomes" id="UP000822476">
    <property type="component" value="Unassembled WGS sequence"/>
</dbReference>
<evidence type="ECO:0000313" key="2">
    <source>
        <dbReference type="EMBL" id="KAF7261618.1"/>
    </source>
</evidence>
<comment type="caution">
    <text evidence="2">The sequence shown here is derived from an EMBL/GenBank/DDBJ whole genome shotgun (WGS) entry which is preliminary data.</text>
</comment>
<gene>
    <name evidence="2" type="ORF">EG68_01781</name>
</gene>
<sequence length="198" mass="21602">MPRRTYSMLQPSPTLSVTEWQQEATAPSTHSLFNRVKTVKIATEAAALAAKRISSSSRARRIETAAFHECFSAQPPPPPPPPSPNVAPSCICVCPVHGPLRGYYVDMNHTDALVVATTSHPGWSHVALSVVVIHSSAVEYSFLFTMSVCIHVLLLITVLVIHPYFALCNYLSLSVIFVLCVDESTTYSVSFSLQAICK</sequence>
<dbReference type="AlphaFoldDB" id="A0A8S9ZBN9"/>
<reference evidence="2" key="1">
    <citation type="submission" date="2019-07" db="EMBL/GenBank/DDBJ databases">
        <title>Annotation for the trematode Paragonimus miyazaki's.</title>
        <authorList>
            <person name="Choi Y.-J."/>
        </authorList>
    </citation>
    <scope>NUCLEOTIDE SEQUENCE</scope>
    <source>
        <strain evidence="2">Japan</strain>
    </source>
</reference>
<dbReference type="EMBL" id="JTDE01000315">
    <property type="protein sequence ID" value="KAF7261618.1"/>
    <property type="molecule type" value="Genomic_DNA"/>
</dbReference>
<accession>A0A8S9ZBN9</accession>
<evidence type="ECO:0000256" key="1">
    <source>
        <dbReference type="SAM" id="Phobius"/>
    </source>
</evidence>
<keyword evidence="1" id="KW-0472">Membrane</keyword>
<keyword evidence="3" id="KW-1185">Reference proteome</keyword>